<proteinExistence type="predicted"/>
<sequence>MFITIIGLNLNVIKYWYNIHHNLEKSSKQLPYWDVKNIFQYKIFIINFNLINQLQNNQYILFQQNHTIILYQQGKLAVFQYDHKIQLNSLLQFNADSELFSLNQVIKVYQVQNPSLQINLINLQVTNNSFTFSIMCFSQEMFEKYNLYILPKDNTNIYVMFNQEFPQYQYTTGTNISGNFFSYSGKLLQYSQNNDTSYFFFHNTTYYQIGQIQQNFNLVSQLQIIQNINETYFFLQDIIIYHYLFSITLTIIKILIFRIIHPSIFQFLQMQIQFRLLIAFILKLQQQVQVIIRQSIQFNTSISINKTFESEILEFIVTYNNLIILFINQEIQIMSLDFQKCFTLNQDYINKFFINKTIYFNPKQLIMNTQLLSSFLYINNVQEVIIISIQQNNIPIRIELIQVNFRIKQINLVNQQLILSHICWNDQAICFQVLNVQNLPNYCYVKNLSEVENNDKTIITSDNLFLYITFANNTVYIYNPSLPQHMSLYYQLKLNSTILCTLAIQYQKSFFFDNSIIFYQNAFYQLEQIQSINIQINDFDQSFNHTLPKIIYNYTVISALNNSALQQTPNQSIISLSHFMIFQHNKTIIINLTLNDQNNRNNYLSYPISLIADRQYNSCQLHDLSHFQIKDIFKIDKLLTKGCWITAYKYSYNHQHKLNFTHCLASTSDNQNLYSICQNNTTQYLINLTLNSSGYIVKNTITKIPLLFSNIFKMKGIINQIFILGNLKKQSQFLYWFNQSNNSFIQLTQKFSYQSDDLFYCQDFSAGFLNNFGQINRIIIFQTIMNQLFYQIMEIEEENISIQPLVYVIIHYCNFQYSCYVMDQFKYILIIRNTYENVIILLTDKSNYSYLIRVIINSQKIQYSNNLATVLKIIPNILDFYSTGNSIYFEGTLMQQFRYKNQSNYNIGIYYLGNLESLNIEEPILMQGSFYQTNSQYAMIVNQKYQNEISLYISSGKAQFHLFSTQNITCNLHRKTKSINVTLTCENWIYQRNYTIIFNLVAAPSKNIGWIIGLLIIISLLLFYFCYKVKHKTQGINVEIEL</sequence>
<keyword evidence="1" id="KW-1133">Transmembrane helix</keyword>
<keyword evidence="1" id="KW-0812">Transmembrane</keyword>
<comment type="caution">
    <text evidence="2">The sequence shown here is derived from an EMBL/GenBank/DDBJ whole genome shotgun (WGS) entry which is preliminary data.</text>
</comment>
<dbReference type="Proteomes" id="UP000692954">
    <property type="component" value="Unassembled WGS sequence"/>
</dbReference>
<accession>A0A8S1RS27</accession>
<dbReference type="EMBL" id="CAJJDN010000283">
    <property type="protein sequence ID" value="CAD8130377.1"/>
    <property type="molecule type" value="Genomic_DNA"/>
</dbReference>
<evidence type="ECO:0000313" key="3">
    <source>
        <dbReference type="Proteomes" id="UP000692954"/>
    </source>
</evidence>
<keyword evidence="1" id="KW-0472">Membrane</keyword>
<evidence type="ECO:0000256" key="1">
    <source>
        <dbReference type="SAM" id="Phobius"/>
    </source>
</evidence>
<dbReference type="AlphaFoldDB" id="A0A8S1RS27"/>
<reference evidence="2" key="1">
    <citation type="submission" date="2021-01" db="EMBL/GenBank/DDBJ databases">
        <authorList>
            <consortium name="Genoscope - CEA"/>
            <person name="William W."/>
        </authorList>
    </citation>
    <scope>NUCLEOTIDE SEQUENCE</scope>
</reference>
<evidence type="ECO:0008006" key="4">
    <source>
        <dbReference type="Google" id="ProtNLM"/>
    </source>
</evidence>
<evidence type="ECO:0000313" key="2">
    <source>
        <dbReference type="EMBL" id="CAD8130377.1"/>
    </source>
</evidence>
<protein>
    <recommendedName>
        <fullName evidence="4">Transmembrane protein</fullName>
    </recommendedName>
</protein>
<gene>
    <name evidence="2" type="ORF">PSON_ATCC_30995.1.T2830006</name>
</gene>
<organism evidence="2 3">
    <name type="scientific">Paramecium sonneborni</name>
    <dbReference type="NCBI Taxonomy" id="65129"/>
    <lineage>
        <taxon>Eukaryota</taxon>
        <taxon>Sar</taxon>
        <taxon>Alveolata</taxon>
        <taxon>Ciliophora</taxon>
        <taxon>Intramacronucleata</taxon>
        <taxon>Oligohymenophorea</taxon>
        <taxon>Peniculida</taxon>
        <taxon>Parameciidae</taxon>
        <taxon>Paramecium</taxon>
    </lineage>
</organism>
<dbReference type="OrthoDB" id="308791at2759"/>
<name>A0A8S1RS27_9CILI</name>
<feature type="transmembrane region" description="Helical" evidence="1">
    <location>
        <begin position="240"/>
        <end position="260"/>
    </location>
</feature>
<keyword evidence="3" id="KW-1185">Reference proteome</keyword>
<feature type="transmembrane region" description="Helical" evidence="1">
    <location>
        <begin position="1008"/>
        <end position="1027"/>
    </location>
</feature>